<protein>
    <submittedName>
        <fullName evidence="1">Uncharacterized protein</fullName>
    </submittedName>
</protein>
<dbReference type="AlphaFoldDB" id="A0A2P2PPB7"/>
<proteinExistence type="predicted"/>
<reference evidence="1" key="1">
    <citation type="submission" date="2018-02" db="EMBL/GenBank/DDBJ databases">
        <title>Rhizophora mucronata_Transcriptome.</title>
        <authorList>
            <person name="Meera S.P."/>
            <person name="Sreeshan A."/>
            <person name="Augustine A."/>
        </authorList>
    </citation>
    <scope>NUCLEOTIDE SEQUENCE</scope>
    <source>
        <tissue evidence="1">Leaf</tissue>
    </source>
</reference>
<accession>A0A2P2PPB7</accession>
<sequence>MHTVIQLLMIHNLFHSLLHKKTKTRWEIDKRNFQEEKILIHKSTAKAFGKCT</sequence>
<evidence type="ECO:0000313" key="1">
    <source>
        <dbReference type="EMBL" id="MBX56459.1"/>
    </source>
</evidence>
<organism evidence="1">
    <name type="scientific">Rhizophora mucronata</name>
    <name type="common">Asiatic mangrove</name>
    <dbReference type="NCBI Taxonomy" id="61149"/>
    <lineage>
        <taxon>Eukaryota</taxon>
        <taxon>Viridiplantae</taxon>
        <taxon>Streptophyta</taxon>
        <taxon>Embryophyta</taxon>
        <taxon>Tracheophyta</taxon>
        <taxon>Spermatophyta</taxon>
        <taxon>Magnoliopsida</taxon>
        <taxon>eudicotyledons</taxon>
        <taxon>Gunneridae</taxon>
        <taxon>Pentapetalae</taxon>
        <taxon>rosids</taxon>
        <taxon>fabids</taxon>
        <taxon>Malpighiales</taxon>
        <taxon>Rhizophoraceae</taxon>
        <taxon>Rhizophora</taxon>
    </lineage>
</organism>
<name>A0A2P2PPB7_RHIMU</name>
<dbReference type="EMBL" id="GGEC01075975">
    <property type="protein sequence ID" value="MBX56459.1"/>
    <property type="molecule type" value="Transcribed_RNA"/>
</dbReference>